<feature type="region of interest" description="Disordered" evidence="1">
    <location>
        <begin position="96"/>
        <end position="156"/>
    </location>
</feature>
<feature type="region of interest" description="Disordered" evidence="1">
    <location>
        <begin position="886"/>
        <end position="918"/>
    </location>
</feature>
<keyword evidence="3" id="KW-0732">Signal</keyword>
<dbReference type="InParanoid" id="A0A316YUG8"/>
<feature type="transmembrane region" description="Helical" evidence="2">
    <location>
        <begin position="782"/>
        <end position="804"/>
    </location>
</feature>
<feature type="compositionally biased region" description="Low complexity" evidence="1">
    <location>
        <begin position="432"/>
        <end position="447"/>
    </location>
</feature>
<dbReference type="RefSeq" id="XP_025379622.1">
    <property type="nucleotide sequence ID" value="XM_025521393.1"/>
</dbReference>
<feature type="compositionally biased region" description="Basic and acidic residues" evidence="1">
    <location>
        <begin position="451"/>
        <end position="468"/>
    </location>
</feature>
<dbReference type="Pfam" id="PF10355">
    <property type="entry name" value="Ytp1"/>
    <property type="match status" value="1"/>
</dbReference>
<dbReference type="OrthoDB" id="4005299at2759"/>
<dbReference type="Proteomes" id="UP000245768">
    <property type="component" value="Unassembled WGS sequence"/>
</dbReference>
<evidence type="ECO:0000259" key="5">
    <source>
        <dbReference type="Pfam" id="PF10355"/>
    </source>
</evidence>
<keyword evidence="2" id="KW-0472">Membrane</keyword>
<dbReference type="AlphaFoldDB" id="A0A316YUG8"/>
<feature type="transmembrane region" description="Helical" evidence="2">
    <location>
        <begin position="312"/>
        <end position="332"/>
    </location>
</feature>
<sequence length="945" mass="103893">MRLTRSARGASASRHAALCSVAVLAATAMLAPIASAVSVSRTGQVEALSFVDGQTRVPDDLSMESRGLLKRHGDHEDEEEETPGGAATTTAMEMEMEHTHEDDHHQDAEVHAQQPAEHEQAHDHEHEHEHSHMEDTQEHGHGHSHQPNPYDLLPSPQEAGARFVEVPILMHITGHSHGSGGAPAEVELNETNIIRGKGPDPLSYIEWDFAYGIGKKHELLRFANAYRDHESENLMSVSGGRWRSLIDEVDGDKHKVVAQDIVGRIHSSQGDVSGHAALLILHVVGCIISCFILLPIALALRAADSQLAPLASLVYLASFAGSLFLSMLYKAITPRLYPSNSHGGLGWAIFVISLIVLGGDIYRLLRQVLDTFIGLRGASRWAALSSVWNTLKGHKAKIALYDAQEEERMLAEAEAGDEADEVYHVERRESPSRTNSNSSTLRSGSHSPPRVHFEEDRHEEGHEAEWPRRSHASSRSMSGGDLPSPTSTLCNTPRTSIFGELSHKAGAPWKVSPPSSIQGRHERVDSWRQLDEPEAIAEAELAPEVRTKPASLLRSVIRYTHVTVARSLPVLSFAAAYTGLSVYTGSCRGPYQNVCLAHGIKGGIFFWYGLLSFGRYMGAYADMGWAWNKRPETTKRGGKGKSSPVSAEFVECLVIFIYGATNTWMERFGAQAGDPYTVKQVQHISIAVMFWFAGLMGMLLESRKIRDLISLPVALSHSSAQRRARRGGAILGSDEALADLQITPPPSYSFSFNPFPALVIGVTGLAMAAHHQDYVYEVEIHMLWGNLLAGFSALRILTYFLLWLRPPTSSVLPSRPPTEALASFSLAAGGLVFMLSSEEVSYAAMRNGFGDFMMILNVTVAVICLVFCGIAALMILKAAAVRREHRIKQRSQRRRNDQEEYLMHQRQNSHSRQPSASNATDMIQVNESLSKHQNRAVLVQSPVQS</sequence>
<feature type="transmembrane region" description="Helical" evidence="2">
    <location>
        <begin position="276"/>
        <end position="300"/>
    </location>
</feature>
<evidence type="ECO:0000256" key="1">
    <source>
        <dbReference type="SAM" id="MobiDB-lite"/>
    </source>
</evidence>
<feature type="transmembrane region" description="Helical" evidence="2">
    <location>
        <begin position="344"/>
        <end position="365"/>
    </location>
</feature>
<dbReference type="InterPro" id="IPR018827">
    <property type="entry name" value="YTP1_C"/>
</dbReference>
<organism evidence="6 7">
    <name type="scientific">Acaromyces ingoldii</name>
    <dbReference type="NCBI Taxonomy" id="215250"/>
    <lineage>
        <taxon>Eukaryota</taxon>
        <taxon>Fungi</taxon>
        <taxon>Dikarya</taxon>
        <taxon>Basidiomycota</taxon>
        <taxon>Ustilaginomycotina</taxon>
        <taxon>Exobasidiomycetes</taxon>
        <taxon>Exobasidiales</taxon>
        <taxon>Cryptobasidiaceae</taxon>
        <taxon>Acaromyces</taxon>
    </lineage>
</organism>
<feature type="compositionally biased region" description="Polar residues" evidence="1">
    <location>
        <begin position="905"/>
        <end position="918"/>
    </location>
</feature>
<feature type="transmembrane region" description="Helical" evidence="2">
    <location>
        <begin position="855"/>
        <end position="880"/>
    </location>
</feature>
<proteinExistence type="predicted"/>
<feature type="signal peptide" evidence="3">
    <location>
        <begin position="1"/>
        <end position="36"/>
    </location>
</feature>
<reference evidence="6 7" key="1">
    <citation type="journal article" date="2018" name="Mol. Biol. Evol.">
        <title>Broad Genomic Sampling Reveals a Smut Pathogenic Ancestry of the Fungal Clade Ustilaginomycotina.</title>
        <authorList>
            <person name="Kijpornyongpan T."/>
            <person name="Mondo S.J."/>
            <person name="Barry K."/>
            <person name="Sandor L."/>
            <person name="Lee J."/>
            <person name="Lipzen A."/>
            <person name="Pangilinan J."/>
            <person name="LaButti K."/>
            <person name="Hainaut M."/>
            <person name="Henrissat B."/>
            <person name="Grigoriev I.V."/>
            <person name="Spatafora J.W."/>
            <person name="Aime M.C."/>
        </authorList>
    </citation>
    <scope>NUCLEOTIDE SEQUENCE [LARGE SCALE GENOMIC DNA]</scope>
    <source>
        <strain evidence="6 7">MCA 4198</strain>
    </source>
</reference>
<dbReference type="PANTHER" id="PTHR31685:SF3">
    <property type="entry name" value="INTEGRAL MEMBRANE PROTEIN (AFU_ORTHOLOGUE AFUA_6G12730)"/>
    <property type="match status" value="1"/>
</dbReference>
<evidence type="ECO:0000256" key="3">
    <source>
        <dbReference type="SAM" id="SignalP"/>
    </source>
</evidence>
<evidence type="ECO:0000313" key="6">
    <source>
        <dbReference type="EMBL" id="PWN92424.1"/>
    </source>
</evidence>
<evidence type="ECO:0000256" key="2">
    <source>
        <dbReference type="SAM" id="Phobius"/>
    </source>
</evidence>
<evidence type="ECO:0000313" key="7">
    <source>
        <dbReference type="Proteomes" id="UP000245768"/>
    </source>
</evidence>
<name>A0A316YUG8_9BASI</name>
<evidence type="ECO:0000259" key="4">
    <source>
        <dbReference type="Pfam" id="PF10348"/>
    </source>
</evidence>
<dbReference type="InterPro" id="IPR018825">
    <property type="entry name" value="DUF2427"/>
</dbReference>
<protein>
    <submittedName>
        <fullName evidence="6">Uncharacterized protein</fullName>
    </submittedName>
</protein>
<feature type="transmembrane region" description="Helical" evidence="2">
    <location>
        <begin position="750"/>
        <end position="770"/>
    </location>
</feature>
<dbReference type="PANTHER" id="PTHR31685">
    <property type="entry name" value="INTEGRAL MEMBRANE PROTEIN (AFU_ORTHOLOGUE AFUA_6G12730)-RELATED"/>
    <property type="match status" value="1"/>
</dbReference>
<dbReference type="GeneID" id="37043309"/>
<dbReference type="EMBL" id="KZ819635">
    <property type="protein sequence ID" value="PWN92424.1"/>
    <property type="molecule type" value="Genomic_DNA"/>
</dbReference>
<feature type="domain" description="Protein YTP1-like C-terminal" evidence="5">
    <location>
        <begin position="572"/>
        <end position="877"/>
    </location>
</feature>
<dbReference type="Pfam" id="PF10348">
    <property type="entry name" value="DUF2427"/>
    <property type="match status" value="1"/>
</dbReference>
<feature type="region of interest" description="Disordered" evidence="1">
    <location>
        <begin position="411"/>
        <end position="491"/>
    </location>
</feature>
<feature type="compositionally biased region" description="Basic and acidic residues" evidence="1">
    <location>
        <begin position="421"/>
        <end position="431"/>
    </location>
</feature>
<feature type="transmembrane region" description="Helical" evidence="2">
    <location>
        <begin position="681"/>
        <end position="700"/>
    </location>
</feature>
<gene>
    <name evidence="6" type="ORF">FA10DRAFT_266191</name>
</gene>
<accession>A0A316YUG8</accession>
<keyword evidence="2" id="KW-1133">Transmembrane helix</keyword>
<feature type="compositionally biased region" description="Basic and acidic residues" evidence="1">
    <location>
        <begin position="894"/>
        <end position="903"/>
    </location>
</feature>
<dbReference type="STRING" id="215250.A0A316YUG8"/>
<feature type="chain" id="PRO_5016441807" evidence="3">
    <location>
        <begin position="37"/>
        <end position="945"/>
    </location>
</feature>
<keyword evidence="2" id="KW-0812">Transmembrane</keyword>
<feature type="compositionally biased region" description="Basic and acidic residues" evidence="1">
    <location>
        <begin position="96"/>
        <end position="141"/>
    </location>
</feature>
<keyword evidence="7" id="KW-1185">Reference proteome</keyword>
<feature type="domain" description="DUF2427" evidence="4">
    <location>
        <begin position="273"/>
        <end position="355"/>
    </location>
</feature>